<keyword evidence="2" id="KW-1185">Reference proteome</keyword>
<sequence length="380" mass="41712">MAARTLIEWTDATWNVVNGCSVLSPGCKHCYAMRLAGTRLRNHPSRAGLTIDTAAGPVWNGQVRVDGKVLLQPLRWRKPKRIFVCAHGDLFHEAVSDDVIDAVFAVMALCPQHIFQVLTKRPERMRAYLTQPLNSLFYTRLDRISDAAYRIAATLKGRWDEAAGMAARQACVDALKRIDHRTNAGFKNVWLGTSVEDQPRANERIPHLLNTPAAVRFLSLEPLLGPVNLRRICIVPQVLGSARAGIHIDALAGRYVESGVPYIGDWDVTRPYPEGSPALSIDQAIVGGENGPRAMHPKWVRDIRDDCADTDTAFFLKQWGWFAPLMGARPATSGFAAWPDGSVRTGHAASRGGPGIAMFRGTKKITGRLLDGVQHSGMPA</sequence>
<proteinExistence type="predicted"/>
<evidence type="ECO:0000313" key="1">
    <source>
        <dbReference type="EMBL" id="MBY8826097.1"/>
    </source>
</evidence>
<dbReference type="Pfam" id="PF07505">
    <property type="entry name" value="DUF5131"/>
    <property type="match status" value="1"/>
</dbReference>
<name>A0ABS7Q0K9_9SPHN</name>
<dbReference type="EMBL" id="JAINVV010000014">
    <property type="protein sequence ID" value="MBY8826097.1"/>
    <property type="molecule type" value="Genomic_DNA"/>
</dbReference>
<dbReference type="RefSeq" id="WP_222993407.1">
    <property type="nucleotide sequence ID" value="NZ_JAINVV010000014.1"/>
</dbReference>
<comment type="caution">
    <text evidence="1">The sequence shown here is derived from an EMBL/GenBank/DDBJ whole genome shotgun (WGS) entry which is preliminary data.</text>
</comment>
<protein>
    <submittedName>
        <fullName evidence="1">Phage Gp37/Gp68 family protein</fullName>
    </submittedName>
</protein>
<dbReference type="InterPro" id="IPR011101">
    <property type="entry name" value="DUF5131"/>
</dbReference>
<dbReference type="Proteomes" id="UP000706039">
    <property type="component" value="Unassembled WGS sequence"/>
</dbReference>
<organism evidence="1 2">
    <name type="scientific">Sphingomonas colocasiae</name>
    <dbReference type="NCBI Taxonomy" id="1848973"/>
    <lineage>
        <taxon>Bacteria</taxon>
        <taxon>Pseudomonadati</taxon>
        <taxon>Pseudomonadota</taxon>
        <taxon>Alphaproteobacteria</taxon>
        <taxon>Sphingomonadales</taxon>
        <taxon>Sphingomonadaceae</taxon>
        <taxon>Sphingomonas</taxon>
    </lineage>
</organism>
<accession>A0ABS7Q0K9</accession>
<reference evidence="1 2" key="1">
    <citation type="submission" date="2021-08" db="EMBL/GenBank/DDBJ databases">
        <authorList>
            <person name="Tuo L."/>
        </authorList>
    </citation>
    <scope>NUCLEOTIDE SEQUENCE [LARGE SCALE GENOMIC DNA]</scope>
    <source>
        <strain evidence="1 2">JCM 31229</strain>
    </source>
</reference>
<evidence type="ECO:0000313" key="2">
    <source>
        <dbReference type="Proteomes" id="UP000706039"/>
    </source>
</evidence>
<gene>
    <name evidence="1" type="ORF">K7G82_27600</name>
</gene>